<dbReference type="PANTHER" id="PTHR32089">
    <property type="entry name" value="METHYL-ACCEPTING CHEMOTAXIS PROTEIN MCPB"/>
    <property type="match status" value="1"/>
</dbReference>
<evidence type="ECO:0000256" key="4">
    <source>
        <dbReference type="SAM" id="Phobius"/>
    </source>
</evidence>
<sequence length="571" mass="59823">MLHAFTRVSIAAKLYSVFAVLGLALVTLAALEYRSAALQSEIAAEAEAAAEGARSIEQINGLIYAVVMESRGIYMSTDPKVVKRYGDGLLGYEQQIGKVVDAWRRFVAPADAAQFDAFADRVRQFREFRRELVRRAVEVSPAAGREWGDNDANRAVRTALNKDLDGLVKVYVGRAERARTLELSATTNTLMQAAIALLAFAFGSAGVVMIWRSIARPLSTITRTIGAVAEQRQTEAIPYTNRGDEIGALARAVEVFQGAMARNRELAVAVKAQTEAIAGRGRRVEAAIESFRGSVEEIVRALTSDAGAMRAATQSIVRMAEDAAREARQAGDATEQASTGIRTVSTAAEELTGAVGEIGRQVDRATHIVAEAGARTERSVAEIEGLAAASERIGDVMQLIQAIAAQTNLLALNATIEAARAGEAGKGFAVVAQEVKALAGQTAKATGDIAEQVAAIQTSTRSATAAVGEIGAAMREITEVTTTIAGAVAQQAAASREISESAGLAARSNTALVGNIGEVTAAIGETGRSATGVLDAVGDLSRETALIAETVQAFFTRLREEGGMATTAKAA</sequence>
<dbReference type="PROSITE" id="PS50885">
    <property type="entry name" value="HAMP"/>
    <property type="match status" value="1"/>
</dbReference>
<feature type="domain" description="HAMP" evidence="6">
    <location>
        <begin position="212"/>
        <end position="265"/>
    </location>
</feature>
<dbReference type="AlphaFoldDB" id="A0A3S5CY58"/>
<dbReference type="Proteomes" id="UP000289200">
    <property type="component" value="Unassembled WGS sequence"/>
</dbReference>
<dbReference type="SMART" id="SM00283">
    <property type="entry name" value="MA"/>
    <property type="match status" value="1"/>
</dbReference>
<comment type="caution">
    <text evidence="7">The sequence shown here is derived from an EMBL/GenBank/DDBJ whole genome shotgun (WGS) entry which is preliminary data.</text>
</comment>
<dbReference type="RefSeq" id="WP_207211364.1">
    <property type="nucleotide sequence ID" value="NZ_UWOC01000038.1"/>
</dbReference>
<dbReference type="PANTHER" id="PTHR32089:SF112">
    <property type="entry name" value="LYSOZYME-LIKE PROTEIN-RELATED"/>
    <property type="match status" value="1"/>
</dbReference>
<keyword evidence="4" id="KW-1133">Transmembrane helix</keyword>
<feature type="transmembrane region" description="Helical" evidence="4">
    <location>
        <begin position="189"/>
        <end position="211"/>
    </location>
</feature>
<feature type="domain" description="Methyl-accepting transducer" evidence="5">
    <location>
        <begin position="305"/>
        <end position="541"/>
    </location>
</feature>
<evidence type="ECO:0000259" key="6">
    <source>
        <dbReference type="PROSITE" id="PS50885"/>
    </source>
</evidence>
<dbReference type="EMBL" id="UWOC01000038">
    <property type="protein sequence ID" value="VCU07565.1"/>
    <property type="molecule type" value="Genomic_DNA"/>
</dbReference>
<dbReference type="InterPro" id="IPR004090">
    <property type="entry name" value="Chemotax_Me-accpt_rcpt"/>
</dbReference>
<evidence type="ECO:0000256" key="2">
    <source>
        <dbReference type="ARBA" id="ARBA00029447"/>
    </source>
</evidence>
<feature type="transmembrane region" description="Helical" evidence="4">
    <location>
        <begin position="12"/>
        <end position="31"/>
    </location>
</feature>
<accession>A0A3S5CY58</accession>
<comment type="similarity">
    <text evidence="2">Belongs to the methyl-accepting chemotaxis (MCP) protein family.</text>
</comment>
<dbReference type="InterPro" id="IPR003660">
    <property type="entry name" value="HAMP_dom"/>
</dbReference>
<dbReference type="SUPFAM" id="SSF58104">
    <property type="entry name" value="Methyl-accepting chemotaxis protein (MCP) signaling domain"/>
    <property type="match status" value="1"/>
</dbReference>
<keyword evidence="1 3" id="KW-0807">Transducer</keyword>
<dbReference type="PROSITE" id="PS50111">
    <property type="entry name" value="CHEMOTAXIS_TRANSDUC_2"/>
    <property type="match status" value="1"/>
</dbReference>
<evidence type="ECO:0000313" key="7">
    <source>
        <dbReference type="EMBL" id="VCU07565.1"/>
    </source>
</evidence>
<evidence type="ECO:0000256" key="1">
    <source>
        <dbReference type="ARBA" id="ARBA00023224"/>
    </source>
</evidence>
<gene>
    <name evidence="7" type="primary">yoaH</name>
    <name evidence="7" type="ORF">RHODGE_RHODGE_00653</name>
</gene>
<proteinExistence type="inferred from homology"/>
<dbReference type="Gene3D" id="1.10.287.950">
    <property type="entry name" value="Methyl-accepting chemotaxis protein"/>
    <property type="match status" value="1"/>
</dbReference>
<organism evidence="7 8">
    <name type="scientific">Rhodoplanes serenus</name>
    <dbReference type="NCBI Taxonomy" id="200615"/>
    <lineage>
        <taxon>Bacteria</taxon>
        <taxon>Pseudomonadati</taxon>
        <taxon>Pseudomonadota</taxon>
        <taxon>Alphaproteobacteria</taxon>
        <taxon>Hyphomicrobiales</taxon>
        <taxon>Nitrobacteraceae</taxon>
        <taxon>Rhodoplanes</taxon>
    </lineage>
</organism>
<keyword evidence="4" id="KW-0472">Membrane</keyword>
<dbReference type="GO" id="GO:0016020">
    <property type="term" value="C:membrane"/>
    <property type="evidence" value="ECO:0007669"/>
    <property type="project" value="InterPro"/>
</dbReference>
<evidence type="ECO:0000259" key="5">
    <source>
        <dbReference type="PROSITE" id="PS50111"/>
    </source>
</evidence>
<evidence type="ECO:0000256" key="3">
    <source>
        <dbReference type="PROSITE-ProRule" id="PRU00284"/>
    </source>
</evidence>
<dbReference type="GO" id="GO:0007165">
    <property type="term" value="P:signal transduction"/>
    <property type="evidence" value="ECO:0007669"/>
    <property type="project" value="UniProtKB-KW"/>
</dbReference>
<dbReference type="GO" id="GO:0006935">
    <property type="term" value="P:chemotaxis"/>
    <property type="evidence" value="ECO:0007669"/>
    <property type="project" value="InterPro"/>
</dbReference>
<dbReference type="Gene3D" id="6.10.340.10">
    <property type="match status" value="1"/>
</dbReference>
<name>A0A3S5CY58_9BRAD</name>
<keyword evidence="4" id="KW-0812">Transmembrane</keyword>
<dbReference type="Pfam" id="PF00672">
    <property type="entry name" value="HAMP"/>
    <property type="match status" value="1"/>
</dbReference>
<dbReference type="PRINTS" id="PR00260">
    <property type="entry name" value="CHEMTRNSDUCR"/>
</dbReference>
<dbReference type="SMART" id="SM00304">
    <property type="entry name" value="HAMP"/>
    <property type="match status" value="1"/>
</dbReference>
<protein>
    <submittedName>
        <fullName evidence="7">Methyl-accepting chemotaxis protein YoaH</fullName>
    </submittedName>
</protein>
<dbReference type="Pfam" id="PF00015">
    <property type="entry name" value="MCPsignal"/>
    <property type="match status" value="1"/>
</dbReference>
<reference evidence="8" key="1">
    <citation type="submission" date="2018-10" db="EMBL/GenBank/DDBJ databases">
        <authorList>
            <person name="Peiro R."/>
            <person name="Begona"/>
            <person name="Cbmso G."/>
            <person name="Lopez M."/>
            <person name="Gonzalez S."/>
            <person name="Sacristan E."/>
            <person name="Castillo E."/>
        </authorList>
    </citation>
    <scope>NUCLEOTIDE SEQUENCE [LARGE SCALE GENOMIC DNA]</scope>
</reference>
<dbReference type="GO" id="GO:0004888">
    <property type="term" value="F:transmembrane signaling receptor activity"/>
    <property type="evidence" value="ECO:0007669"/>
    <property type="project" value="InterPro"/>
</dbReference>
<evidence type="ECO:0000313" key="8">
    <source>
        <dbReference type="Proteomes" id="UP000289200"/>
    </source>
</evidence>
<dbReference type="InterPro" id="IPR004089">
    <property type="entry name" value="MCPsignal_dom"/>
</dbReference>
<keyword evidence="8" id="KW-1185">Reference proteome</keyword>